<dbReference type="EMBL" id="BARW01000205">
    <property type="protein sequence ID" value="GAI60971.1"/>
    <property type="molecule type" value="Genomic_DNA"/>
</dbReference>
<protein>
    <submittedName>
        <fullName evidence="1">Uncharacterized protein</fullName>
    </submittedName>
</protein>
<proteinExistence type="predicted"/>
<organism evidence="1">
    <name type="scientific">marine sediment metagenome</name>
    <dbReference type="NCBI Taxonomy" id="412755"/>
    <lineage>
        <taxon>unclassified sequences</taxon>
        <taxon>metagenomes</taxon>
        <taxon>ecological metagenomes</taxon>
    </lineage>
</organism>
<name>X1R1M2_9ZZZZ</name>
<feature type="non-terminal residue" evidence="1">
    <location>
        <position position="214"/>
    </location>
</feature>
<gene>
    <name evidence="1" type="ORF">S12H4_01135</name>
</gene>
<reference evidence="1" key="1">
    <citation type="journal article" date="2014" name="Front. Microbiol.">
        <title>High frequency of phylogenetically diverse reductive dehalogenase-homologous genes in deep subseafloor sedimentary metagenomes.</title>
        <authorList>
            <person name="Kawai M."/>
            <person name="Futagami T."/>
            <person name="Toyoda A."/>
            <person name="Takaki Y."/>
            <person name="Nishi S."/>
            <person name="Hori S."/>
            <person name="Arai W."/>
            <person name="Tsubouchi T."/>
            <person name="Morono Y."/>
            <person name="Uchiyama I."/>
            <person name="Ito T."/>
            <person name="Fujiyama A."/>
            <person name="Inagaki F."/>
            <person name="Takami H."/>
        </authorList>
    </citation>
    <scope>NUCLEOTIDE SEQUENCE</scope>
    <source>
        <strain evidence="1">Expedition CK06-06</strain>
    </source>
</reference>
<accession>X1R1M2</accession>
<dbReference type="AlphaFoldDB" id="X1R1M2"/>
<sequence>MASSFPLKKNTATRIVFPILDADGDPVTGAAADTPDSEYSLDGASFIDIADEIHEIATASGIYYLDLTADETNGDVVCIQVKTATAGTKTTVLVFYTAAQTLDETDAVVDNILADTAAIDGHITADYGAAQKGVLDDWVNGGRLDLLIDAIITYVDLIDDANNGLAAIKAEVEGLAGAAMRGTDNALLAAGYTAPDNAGIATLLTRITAAVALA</sequence>
<comment type="caution">
    <text evidence="1">The sequence shown here is derived from an EMBL/GenBank/DDBJ whole genome shotgun (WGS) entry which is preliminary data.</text>
</comment>
<evidence type="ECO:0000313" key="1">
    <source>
        <dbReference type="EMBL" id="GAI60971.1"/>
    </source>
</evidence>